<feature type="region of interest" description="Disordered" evidence="16">
    <location>
        <begin position="2151"/>
        <end position="2173"/>
    </location>
</feature>
<dbReference type="InterPro" id="IPR051970">
    <property type="entry name" value="TEL2_Regulation"/>
</dbReference>
<dbReference type="Gene3D" id="1.25.40.720">
    <property type="entry name" value="Telomere length regulation protein 2, C-terminal domain"/>
    <property type="match status" value="1"/>
</dbReference>
<feature type="compositionally biased region" description="Polar residues" evidence="16">
    <location>
        <begin position="1265"/>
        <end position="1278"/>
    </location>
</feature>
<evidence type="ECO:0000256" key="15">
    <source>
        <dbReference type="RuleBase" id="RU003465"/>
    </source>
</evidence>
<feature type="compositionally biased region" description="Low complexity" evidence="16">
    <location>
        <begin position="1"/>
        <end position="14"/>
    </location>
</feature>
<feature type="domain" description="PPM-type phosphatase" evidence="17">
    <location>
        <begin position="1692"/>
        <end position="2099"/>
    </location>
</feature>
<dbReference type="GO" id="GO:0004722">
    <property type="term" value="F:protein serine/threonine phosphatase activity"/>
    <property type="evidence" value="ECO:0007669"/>
    <property type="project" value="UniProtKB-EC"/>
</dbReference>
<dbReference type="CDD" id="cd00143">
    <property type="entry name" value="PP2Cc"/>
    <property type="match status" value="4"/>
</dbReference>
<dbReference type="GO" id="GO:0046872">
    <property type="term" value="F:metal ion binding"/>
    <property type="evidence" value="ECO:0007669"/>
    <property type="project" value="UniProtKB-KW"/>
</dbReference>
<evidence type="ECO:0000256" key="9">
    <source>
        <dbReference type="ARBA" id="ARBA00022801"/>
    </source>
</evidence>
<dbReference type="STRING" id="40149.A0A0E0CMW4"/>
<evidence type="ECO:0000256" key="11">
    <source>
        <dbReference type="ARBA" id="ARBA00022912"/>
    </source>
</evidence>
<dbReference type="GO" id="GO:0005829">
    <property type="term" value="C:cytosol"/>
    <property type="evidence" value="ECO:0007669"/>
    <property type="project" value="TreeGrafter"/>
</dbReference>
<protein>
    <recommendedName>
        <fullName evidence="6">protein-serine/threonine phosphatase</fullName>
        <ecNumber evidence="6">3.1.3.16</ecNumber>
    </recommendedName>
</protein>
<dbReference type="FunFam" id="3.60.40.10:FF:000056">
    <property type="entry name" value="Probable protein phosphatase 2C 18"/>
    <property type="match status" value="4"/>
</dbReference>
<evidence type="ECO:0000256" key="10">
    <source>
        <dbReference type="ARBA" id="ARBA00022842"/>
    </source>
</evidence>
<reference evidence="18" key="1">
    <citation type="submission" date="2015-04" db="UniProtKB">
        <authorList>
            <consortium name="EnsemblPlants"/>
        </authorList>
    </citation>
    <scope>IDENTIFICATION</scope>
</reference>
<feature type="region of interest" description="Disordered" evidence="16">
    <location>
        <begin position="2501"/>
        <end position="2595"/>
    </location>
</feature>
<keyword evidence="8" id="KW-0479">Metal-binding</keyword>
<dbReference type="EnsemblPlants" id="OMERI02G22500.1">
    <property type="protein sequence ID" value="OMERI02G22500.1"/>
    <property type="gene ID" value="OMERI02G22500"/>
</dbReference>
<feature type="domain" description="PPM-type phosphatase" evidence="17">
    <location>
        <begin position="2188"/>
        <end position="2490"/>
    </location>
</feature>
<dbReference type="Pfam" id="PF10193">
    <property type="entry name" value="Telomere_reg-2"/>
    <property type="match status" value="1"/>
</dbReference>
<evidence type="ECO:0000256" key="3">
    <source>
        <dbReference type="ARBA" id="ARBA00004496"/>
    </source>
</evidence>
<dbReference type="InterPro" id="IPR000222">
    <property type="entry name" value="PP2C_BS"/>
</dbReference>
<comment type="cofactor">
    <cofactor evidence="1">
        <name>Mn(2+)</name>
        <dbReference type="ChEBI" id="CHEBI:29035"/>
    </cofactor>
</comment>
<dbReference type="Gramene" id="OMERI02G22500.1">
    <property type="protein sequence ID" value="OMERI02G22500.1"/>
    <property type="gene ID" value="OMERI02G22500"/>
</dbReference>
<name>A0A0E0CMW4_9ORYZ</name>
<evidence type="ECO:0000313" key="19">
    <source>
        <dbReference type="Proteomes" id="UP000008021"/>
    </source>
</evidence>
<dbReference type="InterPro" id="IPR038528">
    <property type="entry name" value="TEL2_C_sf"/>
</dbReference>
<comment type="subcellular location">
    <subcellularLocation>
        <location evidence="3">Cytoplasm</location>
    </subcellularLocation>
</comment>
<evidence type="ECO:0000256" key="14">
    <source>
        <dbReference type="ARBA" id="ARBA00048336"/>
    </source>
</evidence>
<proteinExistence type="inferred from homology"/>
<evidence type="ECO:0000256" key="6">
    <source>
        <dbReference type="ARBA" id="ARBA00013081"/>
    </source>
</evidence>
<accession>A0A0E0CMW4</accession>
<dbReference type="InterPro" id="IPR036457">
    <property type="entry name" value="PPM-type-like_dom_sf"/>
</dbReference>
<evidence type="ECO:0000256" key="5">
    <source>
        <dbReference type="ARBA" id="ARBA00006702"/>
    </source>
</evidence>
<evidence type="ECO:0000256" key="4">
    <source>
        <dbReference type="ARBA" id="ARBA00006133"/>
    </source>
</evidence>
<evidence type="ECO:0000256" key="7">
    <source>
        <dbReference type="ARBA" id="ARBA00022490"/>
    </source>
</evidence>
<evidence type="ECO:0000256" key="13">
    <source>
        <dbReference type="ARBA" id="ARBA00047761"/>
    </source>
</evidence>
<dbReference type="SUPFAM" id="SSF48371">
    <property type="entry name" value="ARM repeat"/>
    <property type="match status" value="1"/>
</dbReference>
<keyword evidence="19" id="KW-1185">Reference proteome</keyword>
<feature type="domain" description="PPM-type phosphatase" evidence="17">
    <location>
        <begin position="974"/>
        <end position="1293"/>
    </location>
</feature>
<dbReference type="SMART" id="SM00332">
    <property type="entry name" value="PP2Cc"/>
    <property type="match status" value="4"/>
</dbReference>
<dbReference type="InterPro" id="IPR016024">
    <property type="entry name" value="ARM-type_fold"/>
</dbReference>
<keyword evidence="7" id="KW-0963">Cytoplasm</keyword>
<comment type="cofactor">
    <cofactor evidence="2">
        <name>Mg(2+)</name>
        <dbReference type="ChEBI" id="CHEBI:18420"/>
    </cofactor>
</comment>
<dbReference type="Gene3D" id="3.60.40.10">
    <property type="entry name" value="PPM-type phosphatase domain"/>
    <property type="match status" value="4"/>
</dbReference>
<evidence type="ECO:0000256" key="16">
    <source>
        <dbReference type="SAM" id="MobiDB-lite"/>
    </source>
</evidence>
<feature type="compositionally biased region" description="Polar residues" evidence="16">
    <location>
        <begin position="2518"/>
        <end position="2531"/>
    </location>
</feature>
<comment type="similarity">
    <text evidence="4">Belongs to the TEL2 family.</text>
</comment>
<evidence type="ECO:0000256" key="1">
    <source>
        <dbReference type="ARBA" id="ARBA00001936"/>
    </source>
</evidence>
<evidence type="ECO:0000313" key="18">
    <source>
        <dbReference type="EnsemblPlants" id="OMERI02G22500.1"/>
    </source>
</evidence>
<keyword evidence="12" id="KW-0464">Manganese</keyword>
<feature type="region of interest" description="Disordered" evidence="16">
    <location>
        <begin position="1259"/>
        <end position="1290"/>
    </location>
</feature>
<reference evidence="18" key="2">
    <citation type="submission" date="2018-05" db="EMBL/GenBank/DDBJ databases">
        <title>OmerRS3 (Oryza meridionalis Reference Sequence Version 3).</title>
        <authorList>
            <person name="Zhang J."/>
            <person name="Kudrna D."/>
            <person name="Lee S."/>
            <person name="Talag J."/>
            <person name="Welchert J."/>
            <person name="Wing R.A."/>
        </authorList>
    </citation>
    <scope>NUCLEOTIDE SEQUENCE [LARGE SCALE GENOMIC DNA]</scope>
    <source>
        <strain evidence="18">cv. OR44</strain>
    </source>
</reference>
<feature type="region of interest" description="Disordered" evidence="16">
    <location>
        <begin position="1"/>
        <end position="21"/>
    </location>
</feature>
<dbReference type="Proteomes" id="UP000008021">
    <property type="component" value="Chromosome 2"/>
</dbReference>
<dbReference type="Pfam" id="PF00481">
    <property type="entry name" value="PP2C"/>
    <property type="match status" value="4"/>
</dbReference>
<keyword evidence="11 15" id="KW-0904">Protein phosphatase</keyword>
<dbReference type="GO" id="GO:0042162">
    <property type="term" value="F:telomeric DNA binding"/>
    <property type="evidence" value="ECO:0007669"/>
    <property type="project" value="TreeGrafter"/>
</dbReference>
<dbReference type="SUPFAM" id="SSF81606">
    <property type="entry name" value="PP2C-like"/>
    <property type="match status" value="4"/>
</dbReference>
<keyword evidence="9 15" id="KW-0378">Hydrolase</keyword>
<dbReference type="FunFam" id="1.25.40.720:FF:000002">
    <property type="entry name" value="Embryo defective 2423"/>
    <property type="match status" value="1"/>
</dbReference>
<evidence type="ECO:0000259" key="17">
    <source>
        <dbReference type="PROSITE" id="PS51746"/>
    </source>
</evidence>
<dbReference type="EC" id="3.1.3.16" evidence="6"/>
<evidence type="ECO:0000256" key="8">
    <source>
        <dbReference type="ARBA" id="ARBA00022723"/>
    </source>
</evidence>
<feature type="compositionally biased region" description="Low complexity" evidence="16">
    <location>
        <begin position="2555"/>
        <end position="2572"/>
    </location>
</feature>
<evidence type="ECO:0000256" key="2">
    <source>
        <dbReference type="ARBA" id="ARBA00001946"/>
    </source>
</evidence>
<keyword evidence="10" id="KW-0460">Magnesium</keyword>
<feature type="compositionally biased region" description="Acidic residues" evidence="16">
    <location>
        <begin position="2585"/>
        <end position="2595"/>
    </location>
</feature>
<dbReference type="Pfam" id="PF25320">
    <property type="entry name" value="TELO2_ARM"/>
    <property type="match status" value="2"/>
</dbReference>
<feature type="domain" description="PPM-type phosphatase" evidence="17">
    <location>
        <begin position="1318"/>
        <end position="1606"/>
    </location>
</feature>
<dbReference type="InterPro" id="IPR057348">
    <property type="entry name" value="TELO2_ARM"/>
</dbReference>
<comment type="catalytic activity">
    <reaction evidence="13">
        <text>O-phospho-L-seryl-[protein] + H2O = L-seryl-[protein] + phosphate</text>
        <dbReference type="Rhea" id="RHEA:20629"/>
        <dbReference type="Rhea" id="RHEA-COMP:9863"/>
        <dbReference type="Rhea" id="RHEA-COMP:11604"/>
        <dbReference type="ChEBI" id="CHEBI:15377"/>
        <dbReference type="ChEBI" id="CHEBI:29999"/>
        <dbReference type="ChEBI" id="CHEBI:43474"/>
        <dbReference type="ChEBI" id="CHEBI:83421"/>
        <dbReference type="EC" id="3.1.3.16"/>
    </reaction>
</comment>
<dbReference type="InterPro" id="IPR019337">
    <property type="entry name" value="Telomere_length_regulation_dom"/>
</dbReference>
<evidence type="ECO:0000256" key="12">
    <source>
        <dbReference type="ARBA" id="ARBA00023211"/>
    </source>
</evidence>
<organism evidence="18">
    <name type="scientific">Oryza meridionalis</name>
    <dbReference type="NCBI Taxonomy" id="40149"/>
    <lineage>
        <taxon>Eukaryota</taxon>
        <taxon>Viridiplantae</taxon>
        <taxon>Streptophyta</taxon>
        <taxon>Embryophyta</taxon>
        <taxon>Tracheophyta</taxon>
        <taxon>Spermatophyta</taxon>
        <taxon>Magnoliopsida</taxon>
        <taxon>Liliopsida</taxon>
        <taxon>Poales</taxon>
        <taxon>Poaceae</taxon>
        <taxon>BOP clade</taxon>
        <taxon>Oryzoideae</taxon>
        <taxon>Oryzeae</taxon>
        <taxon>Oryzinae</taxon>
        <taxon>Oryza</taxon>
    </lineage>
</organism>
<dbReference type="PANTHER" id="PTHR15830">
    <property type="entry name" value="TELOMERE LENGTH REGULATION PROTEIN TEL2 FAMILY MEMBER"/>
    <property type="match status" value="1"/>
</dbReference>
<dbReference type="GO" id="GO:0051879">
    <property type="term" value="F:Hsp90 protein binding"/>
    <property type="evidence" value="ECO:0007669"/>
    <property type="project" value="TreeGrafter"/>
</dbReference>
<dbReference type="PROSITE" id="PS01032">
    <property type="entry name" value="PPM_1"/>
    <property type="match status" value="4"/>
</dbReference>
<comment type="similarity">
    <text evidence="5 15">Belongs to the PP2C family.</text>
</comment>
<dbReference type="PANTHER" id="PTHR15830:SF10">
    <property type="entry name" value="TELOMERE LENGTH REGULATION PROTEIN TEL2 HOMOLOG"/>
    <property type="match status" value="1"/>
</dbReference>
<dbReference type="PROSITE" id="PS51746">
    <property type="entry name" value="PPM_2"/>
    <property type="match status" value="4"/>
</dbReference>
<comment type="catalytic activity">
    <reaction evidence="14">
        <text>O-phospho-L-threonyl-[protein] + H2O = L-threonyl-[protein] + phosphate</text>
        <dbReference type="Rhea" id="RHEA:47004"/>
        <dbReference type="Rhea" id="RHEA-COMP:11060"/>
        <dbReference type="Rhea" id="RHEA-COMP:11605"/>
        <dbReference type="ChEBI" id="CHEBI:15377"/>
        <dbReference type="ChEBI" id="CHEBI:30013"/>
        <dbReference type="ChEBI" id="CHEBI:43474"/>
        <dbReference type="ChEBI" id="CHEBI:61977"/>
        <dbReference type="EC" id="3.1.3.16"/>
    </reaction>
</comment>
<dbReference type="GO" id="GO:0051083">
    <property type="term" value="P:'de novo' cotranslational protein folding"/>
    <property type="evidence" value="ECO:0007669"/>
    <property type="project" value="TreeGrafter"/>
</dbReference>
<sequence length="2595" mass="284814">MASNPSSSAARASGSQGGGHGGARLEDLALDKVAEAADAVAAASSAGEVVRAIHAVAALVFPVDSAAVAGTVDEPFRSQIINGVSLSNDEWGSWRHAFYHGPAFPTISKILLGYVALKWLRQFRASARKEIYDSFFVKGPPTEVIQALVPALSHKGGSKEDHNIISSNVERLLILCLVENKGVSQIIAEFTVSSKHDDDNLNPGRAAFISRVAQLLASVPDKTRMGASPALTSSSFFKSVVDQLLVATEQAAMELAADEDANGLDSSNSVFLFVGEVISRVSRRGSTGILVAELIPRIRNHLKRCMESDHKTISPDMIKHVSQFWFNVVEAIRDQHSVERLAEELLRQLASQHTSDEEAYWILWTLFNQSFMHKTVMRAMFVDKFLLWKTFPLCCLRWILHYAVFELPPNSGTETQKQSASSFLGRLESPIDLIRKMASAIALTFSKVVDPNNPLYLDDNCCENVEWDFGVLSPKEITAPSKDVELISKLKPSLPENKKHAGERRAKAIKHDTSDNRAKIIEIKSLDSCETSGPAVNGHFEEEECDEEIMNTDASSDSSLEPYDLSDDDTDLQKKFTQLTDLAAALRKPDDPDGVENALSSAEKLVRASPDELRHNSGDLVRALVHVRCSDVAMEGEEDSAEEKRQKALVALLVTCTFESLDVLTKLLYSSSVDVSQRILIIDVMTDAAQELAETKIVRRELRHGNLISDTSPSWLVPSDRGPAGAGPWREVSESGTLLNWSHRYEREVPSRSGQVKSGKSRKWGLGKAKDLRTEWSKNRFPLYAAAFMLPVMQGYDKRSHGVDLLNRDFVVLGKLIYMLGVCMKCIAMHPEASAVAPALLDMIRSRAVSQHPEAYVRRSVLFAASCILIALHPSYVASALIEGNQDVSTGLEWIRTWALHVAETDPDTECTSMAMTCLRLHSEMALQTSRALESADHSKASSSSRSLPSKLDNIIIPFANMIELDESCRGEGSVGTTSHRMGPLLERWISREGRSDGGDASGPAILNLDDTTSTSFFGVYDGHGGAEVALYCAKQFHIELCNHEDYHNDLINALDNVFLSMDENLQQSDAWRELVIPHDNGCMYFLKAGVCAKPFPQATYTGPAYEGSTACVVVIRGNQIIVGHVGDSRCVLSRQGGLAIDLSFDHKPCTRTESERERVQNAGGRSLGLRCEQVMGNYVVKEQWVLGDFGGGDFAFKKNKDLDREKQMLICDPDILADDITDDMEFLVIASQGLWSCVDSADVVSYIHDRAALREEEEEGVCSMGTTSHRTGHSWSVGSAARDNPTAEMRPVQQSKFRYGLPVESKFTFEEENGRIKYVVSSMQGWGEKMEDAHAAILNLDDTTSTSFFGVYDGHGGAEVALYCAKQFHIELCNHEDYHNDLINALDNVFLSMDENLQQSDAWRELVIPHDNGCMYFLKAGVCAKPFPQATYTGPAYEGSTACVVVIRGNQIIVGHVGDSRCVLSRQGGLAIDLSFDHKPCTRTESERERVQNAGGRSLGLRCEQVMGNYVVKEQWVLGDFGGGDFAFKKNKDLDREKQMLICDPDILADDITDDMEFLVIASQGLWSCVDSADVEGAELRVICEEVVEFGLASGENTTVILVQFKPGAFQYQLADSSTGSADATVDSDEVDPTATVAADDSNTGDKVTNASTSATAGSKLHTSGEVDVDATATTSACAAVTVEEENDRIKYVVSSMQGLGNKMEDAHAAILSLDDTTSTSFFGVYDGHGGAEVASYCAKRFHIELCNHEDYHNDLTNALNNVFFSMDENLQQSDAWRELVIPRDNGWMYFLKAGICANFWPFPQAAYTGPAYEGSTACVVVIRGDQMIVGHAGDSRCVLSRQCGLAIDLSSDHKPRTSESERERVQNAGGISLGVDCEKVMENYVIKEQWILSYFGESVTISRSIGDFAFKQNRDLNREEQMLICDPDIHTHDITGDMEFLVIASQGLWSCMEMRDSSVTGTTWTPAARRRSRSATWLLVLARKLFLLSHPDADDDLAGHGRPPLRRPARRQIRRLSPSIHRPAPRLHAAVESLAAGLREVRKLDGKIADAEENLGEIIVREAHLAESLYFISVRQKLFHNILKHMSEGLCVVCNFLQIDSAAPDVCLISSYRKKSGHSNWASGGGRVLRGDNQTQDGALLERWISRERRSDGRDASGSAKQRPAMGNSLPVESKFTDEKENDRIKYVVSSMQGWGEKMEDAHAAILNLDDTMTSFFGVYDGHGGAEIASYCAKRFHIELCNHEDYGNNLSNAMRSVFYSMDEDLQLSDAWRELVTPCNNGWMYFIKAGVCANLSPFPQATYTAPSYEGSTACVVVIRGDQLIVGHAGDSRCVLSRNGQASALSVDHKPDSESERERVQNAGVAVGHSYRKIMGRWVTKKQWGFTDFKGRVSISRSIGDFACKKNERLPPEDQMLTCNPDILTMDITDDMEFLVIATEGLWCNMTNQNVVDHTHDRLLEGAEARVICEELVQFGLPSGDNTTVILVLFKPGAYPAVPLVDTDTDTDSHTSDDVDPTGSNNATASDNNDPANEVDPTANAGSDDSNTGDEVKVDATATAVGSSSTTAVAADEGTGNPPHGALVDTDDEDGLTYS</sequence>
<dbReference type="InterPro" id="IPR001932">
    <property type="entry name" value="PPM-type_phosphatase-like_dom"/>
</dbReference>